<proteinExistence type="predicted"/>
<organism evidence="2 3">
    <name type="scientific">Pantoea phage vB_PagM_LIET2</name>
    <dbReference type="NCBI Taxonomy" id="2508071"/>
    <lineage>
        <taxon>Viruses</taxon>
        <taxon>Duplodnaviria</taxon>
        <taxon>Heunggongvirae</taxon>
        <taxon>Uroviricota</taxon>
        <taxon>Caudoviricetes</taxon>
        <taxon>Lietduovirus</taxon>
        <taxon>Lietduovirus LIET2</taxon>
    </lineage>
</organism>
<dbReference type="EMBL" id="MK388689">
    <property type="protein sequence ID" value="QAX92273.1"/>
    <property type="molecule type" value="Genomic_DNA"/>
</dbReference>
<protein>
    <recommendedName>
        <fullName evidence="1">DUF7352 domain-containing protein</fullName>
    </recommendedName>
</protein>
<accession>A0A411AW02</accession>
<evidence type="ECO:0000259" key="1">
    <source>
        <dbReference type="Pfam" id="PF24043"/>
    </source>
</evidence>
<gene>
    <name evidence="2" type="ORF">LIET2_gp021</name>
</gene>
<sequence>MLRLAAKTDHPKGSSMAKIVHKYEVNGAVIDMPLGARIISVGFQGTPGMHGTDTALYVWAMFDVAEKRTEPRYITAHATGDASIPDDATHIGTAMTSYGGRHLVLHVYERGRIFN</sequence>
<dbReference type="Pfam" id="PF24043">
    <property type="entry name" value="DUF7352"/>
    <property type="match status" value="1"/>
</dbReference>
<reference evidence="2 3" key="1">
    <citation type="submission" date="2019-01" db="EMBL/GenBank/DDBJ databases">
        <title>Complete genome sequence of Pantoea phage vB_PagM_LIET2.</title>
        <authorList>
            <person name="Truncaite L."/>
            <person name="Simoliuniene M."/>
            <person name="Kazlauskas D."/>
            <person name="Meskys R."/>
            <person name="Simoliunas E."/>
        </authorList>
    </citation>
    <scope>NUCLEOTIDE SEQUENCE [LARGE SCALE GENOMIC DNA]</scope>
</reference>
<evidence type="ECO:0000313" key="2">
    <source>
        <dbReference type="EMBL" id="QAX92273.1"/>
    </source>
</evidence>
<feature type="domain" description="DUF7352" evidence="1">
    <location>
        <begin position="16"/>
        <end position="110"/>
    </location>
</feature>
<dbReference type="InterPro" id="IPR055776">
    <property type="entry name" value="DUF7352"/>
</dbReference>
<name>A0A411AW02_9CAUD</name>
<dbReference type="Proteomes" id="UP000289486">
    <property type="component" value="Segment"/>
</dbReference>
<evidence type="ECO:0000313" key="3">
    <source>
        <dbReference type="Proteomes" id="UP000289486"/>
    </source>
</evidence>
<keyword evidence="3" id="KW-1185">Reference proteome</keyword>